<proteinExistence type="predicted"/>
<dbReference type="Proteomes" id="UP000562395">
    <property type="component" value="Unassembled WGS sequence"/>
</dbReference>
<name>A0A7W5ZUS5_9SPHN</name>
<dbReference type="GO" id="GO:0009297">
    <property type="term" value="P:pilus assembly"/>
    <property type="evidence" value="ECO:0007669"/>
    <property type="project" value="InterPro"/>
</dbReference>
<dbReference type="PANTHER" id="PTHR30451:SF5">
    <property type="entry name" value="SLR0019 PROTEIN"/>
    <property type="match status" value="1"/>
</dbReference>
<gene>
    <name evidence="3" type="ORF">GGQ88_001614</name>
</gene>
<dbReference type="Pfam" id="PF00577">
    <property type="entry name" value="Usher"/>
    <property type="match status" value="1"/>
</dbReference>
<dbReference type="Gene3D" id="2.60.40.3110">
    <property type="match status" value="1"/>
</dbReference>
<dbReference type="EMBL" id="JACICY010000003">
    <property type="protein sequence ID" value="MBB3860348.1"/>
    <property type="molecule type" value="Genomic_DNA"/>
</dbReference>
<evidence type="ECO:0000313" key="4">
    <source>
        <dbReference type="Proteomes" id="UP000562395"/>
    </source>
</evidence>
<evidence type="ECO:0000313" key="3">
    <source>
        <dbReference type="EMBL" id="MBB3860348.1"/>
    </source>
</evidence>
<feature type="region of interest" description="Disordered" evidence="1">
    <location>
        <begin position="34"/>
        <end position="56"/>
    </location>
</feature>
<feature type="chain" id="PRO_5031457026" evidence="2">
    <location>
        <begin position="27"/>
        <end position="847"/>
    </location>
</feature>
<comment type="caution">
    <text evidence="3">The sequence shown here is derived from an EMBL/GenBank/DDBJ whole genome shotgun (WGS) entry which is preliminary data.</text>
</comment>
<protein>
    <submittedName>
        <fullName evidence="3">Outer membrane usher protein</fullName>
    </submittedName>
</protein>
<dbReference type="GO" id="GO:0015473">
    <property type="term" value="F:fimbrial usher porin activity"/>
    <property type="evidence" value="ECO:0007669"/>
    <property type="project" value="InterPro"/>
</dbReference>
<evidence type="ECO:0000256" key="2">
    <source>
        <dbReference type="SAM" id="SignalP"/>
    </source>
</evidence>
<dbReference type="InterPro" id="IPR000015">
    <property type="entry name" value="Fimb_usher"/>
</dbReference>
<dbReference type="AlphaFoldDB" id="A0A7W5ZUS5"/>
<sequence length="847" mass="91406">MRGWTRRAWALGASVFILGRVPVAWAEATELDGGNLDSEASASKSGAAQGGGQLPAPAFRAQKLNPTGRTVVLTVPAKDGSNYLGDIPLQIEADDRLTFPAMRAVQVLANTLAPDIVENLRASFAGKTQVGPEDFAPLGIQVAYDPRTLELQFQIPTERRASRSVSVSALDRTRLGEIAQPADFSAYINMRSSLDLIEDGVDTGFQSPNMLLDGAVRLGPIVAESDAIWQPGGFGADFQRLGSRLVFDDTKHLVRFSAGDLETQSRGFQSAPDIAGISLFRSYSVLNPQQIVRPRGDRAFRLDRASTVEVIVNGQQVRRLQLTPGNYNLRDFPFTQGANDIRLNILDDTGRSEVVRFNIFVDQTQLAKGLSEFGVYAGVKAPLGLSGPRYSNDWIASGYFRRGLTDALTLGANVQADARSRMAGIEAVLGTPFGTLGTNVSFSKVDGIGTGHAFNATFQRLIQRPSGLGDTFNLFVERRSRRFAPVNFFLPDNPYRYELGGGYTHSFTTSLYGGVDARFSKGRAGRPDVHSYRLSAGWRLSDRATLNAETRYQQDSLGKDVSAFMSLVVRLGRYSSVRSEFDTRDNRYRASYQTLNGSGIGSYNVTADVERSDNGAGISVNGNYVANRGELGFSHFGTYTRGFGDSQNQRSTFRLGTSLALAGGALSVGRPIYDSFAIVKPHKSLGKADVIVDASTFGNAANTGALRAATMPSLPSYSERTVPLDVRDAVPGTDIGQGSFRVFPSYRSGYLITVGSDYNITALGVMRNIDGEPVSLVSGTATELAHPERPAQTVFTNRAGRFGATGLAAGKWKIEMLDAARSTFILNIPADAKGIVQLGDIKAEESK</sequence>
<organism evidence="3 4">
    <name type="scientific">Novosphingobium hassiacum</name>
    <dbReference type="NCBI Taxonomy" id="173676"/>
    <lineage>
        <taxon>Bacteria</taxon>
        <taxon>Pseudomonadati</taxon>
        <taxon>Pseudomonadota</taxon>
        <taxon>Alphaproteobacteria</taxon>
        <taxon>Sphingomonadales</taxon>
        <taxon>Sphingomonadaceae</taxon>
        <taxon>Novosphingobium</taxon>
    </lineage>
</organism>
<feature type="compositionally biased region" description="Low complexity" evidence="1">
    <location>
        <begin position="38"/>
        <end position="47"/>
    </location>
</feature>
<keyword evidence="4" id="KW-1185">Reference proteome</keyword>
<dbReference type="RefSeq" id="WP_343057124.1">
    <property type="nucleotide sequence ID" value="NZ_JACICY010000003.1"/>
</dbReference>
<feature type="signal peptide" evidence="2">
    <location>
        <begin position="1"/>
        <end position="26"/>
    </location>
</feature>
<keyword evidence="2" id="KW-0732">Signal</keyword>
<evidence type="ECO:0000256" key="1">
    <source>
        <dbReference type="SAM" id="MobiDB-lite"/>
    </source>
</evidence>
<accession>A0A7W5ZUS5</accession>
<reference evidence="3 4" key="1">
    <citation type="submission" date="2020-08" db="EMBL/GenBank/DDBJ databases">
        <title>Genomic Encyclopedia of Type Strains, Phase IV (KMG-IV): sequencing the most valuable type-strain genomes for metagenomic binning, comparative biology and taxonomic classification.</title>
        <authorList>
            <person name="Goeker M."/>
        </authorList>
    </citation>
    <scope>NUCLEOTIDE SEQUENCE [LARGE SCALE GENOMIC DNA]</scope>
    <source>
        <strain evidence="3 4">DSM 14552</strain>
    </source>
</reference>
<dbReference type="GO" id="GO:0009279">
    <property type="term" value="C:cell outer membrane"/>
    <property type="evidence" value="ECO:0007669"/>
    <property type="project" value="TreeGrafter"/>
</dbReference>
<dbReference type="PANTHER" id="PTHR30451">
    <property type="entry name" value="OUTER MEMBRANE USHER PROTEIN"/>
    <property type="match status" value="1"/>
</dbReference>